<accession>A0A1U6IXB0</accession>
<feature type="domain" description="PilZ" evidence="1">
    <location>
        <begin position="16"/>
        <end position="101"/>
    </location>
</feature>
<dbReference type="STRING" id="428990.SAMN06295987_1212"/>
<dbReference type="RefSeq" id="WP_079732082.1">
    <property type="nucleotide sequence ID" value="NZ_FVZE01000021.1"/>
</dbReference>
<gene>
    <name evidence="2" type="ORF">SAMN06295987_1212</name>
</gene>
<proteinExistence type="predicted"/>
<evidence type="ECO:0000313" key="3">
    <source>
        <dbReference type="Proteomes" id="UP000190989"/>
    </source>
</evidence>
<dbReference type="Pfam" id="PF07238">
    <property type="entry name" value="PilZ"/>
    <property type="match status" value="1"/>
</dbReference>
<protein>
    <submittedName>
        <fullName evidence="2">PilZ domain-containing protein</fullName>
    </submittedName>
</protein>
<reference evidence="3" key="1">
    <citation type="submission" date="2017-02" db="EMBL/GenBank/DDBJ databases">
        <authorList>
            <person name="Varghese N."/>
            <person name="Submissions S."/>
        </authorList>
    </citation>
    <scope>NUCLEOTIDE SEQUENCE [LARGE SCALE GENOMIC DNA]</scope>
    <source>
        <strain evidence="3">SM117</strain>
    </source>
</reference>
<dbReference type="EMBL" id="FVZE01000021">
    <property type="protein sequence ID" value="SLK12646.1"/>
    <property type="molecule type" value="Genomic_DNA"/>
</dbReference>
<evidence type="ECO:0000313" key="2">
    <source>
        <dbReference type="EMBL" id="SLK12646.1"/>
    </source>
</evidence>
<dbReference type="Gene3D" id="2.40.10.220">
    <property type="entry name" value="predicted glycosyltransferase like domains"/>
    <property type="match status" value="1"/>
</dbReference>
<name>A0A1U6IXB0_9SPHN</name>
<dbReference type="SUPFAM" id="SSF141371">
    <property type="entry name" value="PilZ domain-like"/>
    <property type="match status" value="1"/>
</dbReference>
<dbReference type="AlphaFoldDB" id="A0A1U6IXB0"/>
<dbReference type="InterPro" id="IPR009875">
    <property type="entry name" value="PilZ_domain"/>
</dbReference>
<dbReference type="Proteomes" id="UP000190989">
    <property type="component" value="Unassembled WGS sequence"/>
</dbReference>
<evidence type="ECO:0000259" key="1">
    <source>
        <dbReference type="Pfam" id="PF07238"/>
    </source>
</evidence>
<organism evidence="2 3">
    <name type="scientific">Novosphingobium mathurense</name>
    <dbReference type="NCBI Taxonomy" id="428990"/>
    <lineage>
        <taxon>Bacteria</taxon>
        <taxon>Pseudomonadati</taxon>
        <taxon>Pseudomonadota</taxon>
        <taxon>Alphaproteobacteria</taxon>
        <taxon>Sphingomonadales</taxon>
        <taxon>Sphingomonadaceae</taxon>
        <taxon>Novosphingobium</taxon>
    </lineage>
</organism>
<sequence>MIKQARPGSYEMRYASRHSVDLVVTAEHRRLGEITLDIQNISAQGFMVQGDLDLQRGERLEVHFPLVGRMDALLVWSHDGRAGFQLERVIRGEDLRRLVRQFQAAA</sequence>
<keyword evidence="3" id="KW-1185">Reference proteome</keyword>
<dbReference type="GO" id="GO:0035438">
    <property type="term" value="F:cyclic-di-GMP binding"/>
    <property type="evidence" value="ECO:0007669"/>
    <property type="project" value="InterPro"/>
</dbReference>